<dbReference type="Proteomes" id="UP001279410">
    <property type="component" value="Unassembled WGS sequence"/>
</dbReference>
<feature type="region of interest" description="Disordered" evidence="1">
    <location>
        <begin position="83"/>
        <end position="112"/>
    </location>
</feature>
<protein>
    <submittedName>
        <fullName evidence="2">Low-density lipoprotein receptor-related protein 11</fullName>
    </submittedName>
</protein>
<dbReference type="AlphaFoldDB" id="A0AAD3NHP5"/>
<keyword evidence="2" id="KW-0675">Receptor</keyword>
<proteinExistence type="predicted"/>
<evidence type="ECO:0000313" key="3">
    <source>
        <dbReference type="Proteomes" id="UP001279410"/>
    </source>
</evidence>
<sequence>MEDRGECRTTSRDRTRTNPPENPSQQASSQSKIHVQQLQSEATVRNLPRWYTTTKTPENANTSCAGCQGNHNNFHSRSQTVCSKVSQKQAEKRPHLKTIPVMGGHPVQSGQGLSNSLLSCPALNLSD</sequence>
<name>A0AAD3NHP5_LATJO</name>
<feature type="region of interest" description="Disordered" evidence="1">
    <location>
        <begin position="1"/>
        <end position="41"/>
    </location>
</feature>
<feature type="compositionally biased region" description="Polar residues" evidence="1">
    <location>
        <begin position="17"/>
        <end position="41"/>
    </location>
</feature>
<keyword evidence="2" id="KW-0449">Lipoprotein</keyword>
<reference evidence="2" key="1">
    <citation type="submission" date="2022-08" db="EMBL/GenBank/DDBJ databases">
        <title>Genome sequencing of akame (Lates japonicus).</title>
        <authorList>
            <person name="Hashiguchi Y."/>
            <person name="Takahashi H."/>
        </authorList>
    </citation>
    <scope>NUCLEOTIDE SEQUENCE</scope>
    <source>
        <strain evidence="2">Kochi</strain>
    </source>
</reference>
<feature type="compositionally biased region" description="Basic and acidic residues" evidence="1">
    <location>
        <begin position="1"/>
        <end position="16"/>
    </location>
</feature>
<dbReference type="EMBL" id="BRZM01000561">
    <property type="protein sequence ID" value="GLD71329.1"/>
    <property type="molecule type" value="Genomic_DNA"/>
</dbReference>
<evidence type="ECO:0000313" key="2">
    <source>
        <dbReference type="EMBL" id="GLD71329.1"/>
    </source>
</evidence>
<evidence type="ECO:0000256" key="1">
    <source>
        <dbReference type="SAM" id="MobiDB-lite"/>
    </source>
</evidence>
<comment type="caution">
    <text evidence="2">The sequence shown here is derived from an EMBL/GenBank/DDBJ whole genome shotgun (WGS) entry which is preliminary data.</text>
</comment>
<organism evidence="2 3">
    <name type="scientific">Lates japonicus</name>
    <name type="common">Japanese lates</name>
    <dbReference type="NCBI Taxonomy" id="270547"/>
    <lineage>
        <taxon>Eukaryota</taxon>
        <taxon>Metazoa</taxon>
        <taxon>Chordata</taxon>
        <taxon>Craniata</taxon>
        <taxon>Vertebrata</taxon>
        <taxon>Euteleostomi</taxon>
        <taxon>Actinopterygii</taxon>
        <taxon>Neopterygii</taxon>
        <taxon>Teleostei</taxon>
        <taxon>Neoteleostei</taxon>
        <taxon>Acanthomorphata</taxon>
        <taxon>Carangaria</taxon>
        <taxon>Carangaria incertae sedis</taxon>
        <taxon>Centropomidae</taxon>
        <taxon>Lates</taxon>
    </lineage>
</organism>
<keyword evidence="3" id="KW-1185">Reference proteome</keyword>
<gene>
    <name evidence="2" type="ORF">AKAME5_002265000</name>
</gene>
<accession>A0AAD3NHP5</accession>